<protein>
    <submittedName>
        <fullName evidence="1">Uncharacterized protein</fullName>
    </submittedName>
</protein>
<accession>A0ABR2RD58</accession>
<sequence length="82" mass="9738">MLFISDFFALPPRNRQSHFRDVNLIRDQFHRRLALTRMGTGGSICTMTSEWSSLNVIQMQTRAKLNVEYHYPNDPRYFDITN</sequence>
<name>A0ABR2RD58_9ROSI</name>
<gene>
    <name evidence="1" type="ORF">V6N11_043753</name>
</gene>
<evidence type="ECO:0000313" key="2">
    <source>
        <dbReference type="Proteomes" id="UP001396334"/>
    </source>
</evidence>
<reference evidence="1 2" key="1">
    <citation type="journal article" date="2024" name="G3 (Bethesda)">
        <title>Genome assembly of Hibiscus sabdariffa L. provides insights into metabolisms of medicinal natural products.</title>
        <authorList>
            <person name="Kim T."/>
        </authorList>
    </citation>
    <scope>NUCLEOTIDE SEQUENCE [LARGE SCALE GENOMIC DNA]</scope>
    <source>
        <strain evidence="1">TK-2024</strain>
        <tissue evidence="1">Old leaves</tissue>
    </source>
</reference>
<proteinExistence type="predicted"/>
<evidence type="ECO:0000313" key="1">
    <source>
        <dbReference type="EMBL" id="KAK9010886.1"/>
    </source>
</evidence>
<comment type="caution">
    <text evidence="1">The sequence shown here is derived from an EMBL/GenBank/DDBJ whole genome shotgun (WGS) entry which is preliminary data.</text>
</comment>
<dbReference type="Proteomes" id="UP001396334">
    <property type="component" value="Unassembled WGS sequence"/>
</dbReference>
<dbReference type="EMBL" id="JBBPBN010000023">
    <property type="protein sequence ID" value="KAK9010886.1"/>
    <property type="molecule type" value="Genomic_DNA"/>
</dbReference>
<organism evidence="1 2">
    <name type="scientific">Hibiscus sabdariffa</name>
    <name type="common">roselle</name>
    <dbReference type="NCBI Taxonomy" id="183260"/>
    <lineage>
        <taxon>Eukaryota</taxon>
        <taxon>Viridiplantae</taxon>
        <taxon>Streptophyta</taxon>
        <taxon>Embryophyta</taxon>
        <taxon>Tracheophyta</taxon>
        <taxon>Spermatophyta</taxon>
        <taxon>Magnoliopsida</taxon>
        <taxon>eudicotyledons</taxon>
        <taxon>Gunneridae</taxon>
        <taxon>Pentapetalae</taxon>
        <taxon>rosids</taxon>
        <taxon>malvids</taxon>
        <taxon>Malvales</taxon>
        <taxon>Malvaceae</taxon>
        <taxon>Malvoideae</taxon>
        <taxon>Hibiscus</taxon>
    </lineage>
</organism>
<keyword evidence="2" id="KW-1185">Reference proteome</keyword>